<dbReference type="SUPFAM" id="SSF53850">
    <property type="entry name" value="Periplasmic binding protein-like II"/>
    <property type="match status" value="1"/>
</dbReference>
<dbReference type="EMBL" id="MGFD01000022">
    <property type="protein sequence ID" value="OGL98679.1"/>
    <property type="molecule type" value="Genomic_DNA"/>
</dbReference>
<name>A0A1F7W7C0_9BACT</name>
<dbReference type="STRING" id="1802421.A2318_00045"/>
<proteinExistence type="predicted"/>
<protein>
    <recommendedName>
        <fullName evidence="5">SsuA/THI5-like domain-containing protein</fullName>
    </recommendedName>
</protein>
<evidence type="ECO:0008006" key="5">
    <source>
        <dbReference type="Google" id="ProtNLM"/>
    </source>
</evidence>
<accession>A0A1F7W7C0</accession>
<gene>
    <name evidence="3" type="ORF">A2318_00045</name>
</gene>
<evidence type="ECO:0000313" key="4">
    <source>
        <dbReference type="Proteomes" id="UP000177331"/>
    </source>
</evidence>
<dbReference type="Proteomes" id="UP000177331">
    <property type="component" value="Unassembled WGS sequence"/>
</dbReference>
<reference evidence="3 4" key="1">
    <citation type="journal article" date="2016" name="Nat. Commun.">
        <title>Thousands of microbial genomes shed light on interconnected biogeochemical processes in an aquifer system.</title>
        <authorList>
            <person name="Anantharaman K."/>
            <person name="Brown C.T."/>
            <person name="Hug L.A."/>
            <person name="Sharon I."/>
            <person name="Castelle C.J."/>
            <person name="Probst A.J."/>
            <person name="Thomas B.C."/>
            <person name="Singh A."/>
            <person name="Wilkins M.J."/>
            <person name="Karaoz U."/>
            <person name="Brodie E.L."/>
            <person name="Williams K.H."/>
            <person name="Hubbard S.S."/>
            <person name="Banfield J.F."/>
        </authorList>
    </citation>
    <scope>NUCLEOTIDE SEQUENCE [LARGE SCALE GENOMIC DNA]</scope>
</reference>
<feature type="signal peptide" evidence="2">
    <location>
        <begin position="1"/>
        <end position="20"/>
    </location>
</feature>
<evidence type="ECO:0000313" key="3">
    <source>
        <dbReference type="EMBL" id="OGL98679.1"/>
    </source>
</evidence>
<feature type="compositionally biased region" description="Low complexity" evidence="1">
    <location>
        <begin position="41"/>
        <end position="51"/>
    </location>
</feature>
<feature type="region of interest" description="Disordered" evidence="1">
    <location>
        <begin position="30"/>
        <end position="51"/>
    </location>
</feature>
<dbReference type="AlphaFoldDB" id="A0A1F7W7C0"/>
<dbReference type="PROSITE" id="PS51257">
    <property type="entry name" value="PROKAR_LIPOPROTEIN"/>
    <property type="match status" value="1"/>
</dbReference>
<evidence type="ECO:0000256" key="2">
    <source>
        <dbReference type="SAM" id="SignalP"/>
    </source>
</evidence>
<sequence length="408" mass="43456">MLKRNIHRIMALAISALAISACGKSETAPAVKDEPVVTDKAPTAETPPAAAANPVTAAVAAPVPEAAPANLPKFTLAWSEYTTWSLLVTAKDVGLIDASEGKYGELERKYGVDIVFTQSSYGKSMEQYQGGTVDSVVITNTDALSVANARYETVKDASVAAFPTSYSFGADKLQTNPDIKTWAALKGVAVWGDEMSVTRYLHWRACTVNKTDVKDYPFTNMDPTEASNQFIAKSNPDMRAFGGWSPETLRVKDARPEVIDLFNSSMIGKYEITDMFVVGQSALDRAGGKEALKALAEAYTTMVNRVENPATQAATLAAVSKNFSNTPAETIKTALTLTLVTKPDQAAAVFNSPEFKASLPLTEAFSKTVTKTIPGPVVTAFGTKAEAPSAVLRFDASYVTNPSVGANP</sequence>
<feature type="chain" id="PRO_5009533315" description="SsuA/THI5-like domain-containing protein" evidence="2">
    <location>
        <begin position="21"/>
        <end position="408"/>
    </location>
</feature>
<evidence type="ECO:0000256" key="1">
    <source>
        <dbReference type="SAM" id="MobiDB-lite"/>
    </source>
</evidence>
<keyword evidence="2" id="KW-0732">Signal</keyword>
<comment type="caution">
    <text evidence="3">The sequence shown here is derived from an EMBL/GenBank/DDBJ whole genome shotgun (WGS) entry which is preliminary data.</text>
</comment>
<organism evidence="3 4">
    <name type="scientific">Candidatus Uhrbacteria bacterium RIFOXYB2_FULL_45_11</name>
    <dbReference type="NCBI Taxonomy" id="1802421"/>
    <lineage>
        <taxon>Bacteria</taxon>
        <taxon>Candidatus Uhriibacteriota</taxon>
    </lineage>
</organism>